<name>A0A923HTV4_9BURK</name>
<keyword evidence="1" id="KW-0472">Membrane</keyword>
<dbReference type="RefSeq" id="WP_186914444.1">
    <property type="nucleotide sequence ID" value="NZ_JACOFZ010000001.1"/>
</dbReference>
<dbReference type="Gene3D" id="3.30.70.1070">
    <property type="entry name" value="Sporulation related repeat"/>
    <property type="match status" value="1"/>
</dbReference>
<comment type="caution">
    <text evidence="2">The sequence shown here is derived from an EMBL/GenBank/DDBJ whole genome shotgun (WGS) entry which is preliminary data.</text>
</comment>
<feature type="transmembrane region" description="Helical" evidence="1">
    <location>
        <begin position="6"/>
        <end position="24"/>
    </location>
</feature>
<evidence type="ECO:0000313" key="2">
    <source>
        <dbReference type="EMBL" id="MBC3881109.1"/>
    </source>
</evidence>
<dbReference type="Proteomes" id="UP000627446">
    <property type="component" value="Unassembled WGS sequence"/>
</dbReference>
<dbReference type="EMBL" id="JACOFZ010000001">
    <property type="protein sequence ID" value="MBC3881109.1"/>
    <property type="molecule type" value="Genomic_DNA"/>
</dbReference>
<reference evidence="2" key="1">
    <citation type="submission" date="2020-08" db="EMBL/GenBank/DDBJ databases">
        <title>Novel species isolated from subtropical streams in China.</title>
        <authorList>
            <person name="Lu H."/>
        </authorList>
    </citation>
    <scope>NUCLEOTIDE SEQUENCE</scope>
    <source>
        <strain evidence="2">LX22W</strain>
    </source>
</reference>
<accession>A0A923HTV4</accession>
<keyword evidence="3" id="KW-1185">Reference proteome</keyword>
<keyword evidence="1" id="KW-1133">Transmembrane helix</keyword>
<dbReference type="InterPro" id="IPR036680">
    <property type="entry name" value="SPOR-like_sf"/>
</dbReference>
<keyword evidence="1" id="KW-0812">Transmembrane</keyword>
<evidence type="ECO:0000313" key="3">
    <source>
        <dbReference type="Proteomes" id="UP000627446"/>
    </source>
</evidence>
<evidence type="ECO:0008006" key="4">
    <source>
        <dbReference type="Google" id="ProtNLM"/>
    </source>
</evidence>
<dbReference type="AlphaFoldDB" id="A0A923HTV4"/>
<gene>
    <name evidence="2" type="ORF">H8K36_06975</name>
</gene>
<dbReference type="GO" id="GO:0042834">
    <property type="term" value="F:peptidoglycan binding"/>
    <property type="evidence" value="ECO:0007669"/>
    <property type="project" value="InterPro"/>
</dbReference>
<proteinExistence type="predicted"/>
<evidence type="ECO:0000256" key="1">
    <source>
        <dbReference type="SAM" id="Phobius"/>
    </source>
</evidence>
<protein>
    <recommendedName>
        <fullName evidence="4">SPOR domain-containing protein</fullName>
    </recommendedName>
</protein>
<sequence length="226" mass="25190">MLRFFFWILLIINGLLLSFILGIFDRFGDMSLEKHEPHRMKAEKNTDRLKLMTASAAQDVIEASAKKVEPPIACLEIGNFTLADGKNFEERMKHLALGKRQVREEISETASNMVYLPSQGDKDAADKKAAAIKKMGVSDAYVIQDGSALKWGVSLGVFKTLEAAKTHVANLAKKGIKEAKIAPRPVSASKLMYQLLEISAEERKQVDQIREQFTGVDAHECKPKTE</sequence>
<organism evidence="2 3">
    <name type="scientific">Undibacterium nitidum</name>
    <dbReference type="NCBI Taxonomy" id="2762298"/>
    <lineage>
        <taxon>Bacteria</taxon>
        <taxon>Pseudomonadati</taxon>
        <taxon>Pseudomonadota</taxon>
        <taxon>Betaproteobacteria</taxon>
        <taxon>Burkholderiales</taxon>
        <taxon>Oxalobacteraceae</taxon>
        <taxon>Undibacterium</taxon>
    </lineage>
</organism>